<dbReference type="PROSITE" id="PS51318">
    <property type="entry name" value="TAT"/>
    <property type="match status" value="1"/>
</dbReference>
<dbReference type="InterPro" id="IPR026289">
    <property type="entry name" value="SBP_TakP-like"/>
</dbReference>
<evidence type="ECO:0000256" key="3">
    <source>
        <dbReference type="PIRSR" id="PIRSR039026-2"/>
    </source>
</evidence>
<protein>
    <submittedName>
        <fullName evidence="5">Tat (Twin-arginine translocation) pathway signal sequence</fullName>
    </submittedName>
</protein>
<proteinExistence type="predicted"/>
<feature type="binding site" evidence="3">
    <location>
        <position position="213"/>
    </location>
    <ligand>
        <name>substrate</name>
    </ligand>
</feature>
<dbReference type="AlphaFoldDB" id="A0A1G8IFQ7"/>
<feature type="chain" id="PRO_5011483968" evidence="4">
    <location>
        <begin position="26"/>
        <end position="360"/>
    </location>
</feature>
<evidence type="ECO:0000256" key="1">
    <source>
        <dbReference type="ARBA" id="ARBA00022729"/>
    </source>
</evidence>
<dbReference type="OrthoDB" id="9769667at2"/>
<dbReference type="PANTHER" id="PTHR33376">
    <property type="match status" value="1"/>
</dbReference>
<dbReference type="InterPro" id="IPR006311">
    <property type="entry name" value="TAT_signal"/>
</dbReference>
<feature type="binding site" evidence="2">
    <location>
        <position position="155"/>
    </location>
    <ligand>
        <name>substrate</name>
    </ligand>
</feature>
<dbReference type="InterPro" id="IPR041722">
    <property type="entry name" value="TakP/all3028"/>
</dbReference>
<dbReference type="SUPFAM" id="SSF53850">
    <property type="entry name" value="Periplasmic binding protein-like II"/>
    <property type="match status" value="1"/>
</dbReference>
<dbReference type="PIRSF" id="PIRSF039026">
    <property type="entry name" value="SiaP"/>
    <property type="match status" value="1"/>
</dbReference>
<organism evidence="5 6">
    <name type="scientific">Propionivibrio dicarboxylicus</name>
    <dbReference type="NCBI Taxonomy" id="83767"/>
    <lineage>
        <taxon>Bacteria</taxon>
        <taxon>Pseudomonadati</taxon>
        <taxon>Pseudomonadota</taxon>
        <taxon>Betaproteobacteria</taxon>
        <taxon>Rhodocyclales</taxon>
        <taxon>Rhodocyclaceae</taxon>
        <taxon>Propionivibrio</taxon>
    </lineage>
</organism>
<evidence type="ECO:0000256" key="2">
    <source>
        <dbReference type="PIRSR" id="PIRSR039026-1"/>
    </source>
</evidence>
<dbReference type="NCBIfam" id="TIGR01409">
    <property type="entry name" value="TAT_signal_seq"/>
    <property type="match status" value="1"/>
</dbReference>
<feature type="binding site" evidence="3">
    <location>
        <position position="239"/>
    </location>
    <ligand>
        <name>substrate</name>
    </ligand>
</feature>
<dbReference type="GO" id="GO:0031317">
    <property type="term" value="C:tripartite ATP-independent periplasmic transporter complex"/>
    <property type="evidence" value="ECO:0007669"/>
    <property type="project" value="InterPro"/>
</dbReference>
<dbReference type="RefSeq" id="WP_091938710.1">
    <property type="nucleotide sequence ID" value="NZ_FNCY01000014.1"/>
</dbReference>
<feature type="binding site" evidence="2">
    <location>
        <position position="176"/>
    </location>
    <ligand>
        <name>substrate</name>
    </ligand>
</feature>
<name>A0A1G8IFQ7_9RHOO</name>
<dbReference type="GO" id="GO:0046872">
    <property type="term" value="F:metal ion binding"/>
    <property type="evidence" value="ECO:0007669"/>
    <property type="project" value="UniProtKB-KW"/>
</dbReference>
<dbReference type="Pfam" id="PF03480">
    <property type="entry name" value="DctP"/>
    <property type="match status" value="1"/>
</dbReference>
<dbReference type="InterPro" id="IPR018389">
    <property type="entry name" value="DctP_fam"/>
</dbReference>
<sequence>MERRSFLKKAGVGLAAGAVAAPALAQSLPTIKWRMASSFPKSLDTLHGSAEFLSKRIAEMTGGKFQIQVFAAGEIVPGPGVHDAVKDGTVEIGFTCSYYYFGKEPTYCIDTAIPFGMNARQVKAWYRQGNGAKLMGEFFAKSNLVVFPSGNTGVQMGGWYRKEIKSAADFKGLKMRVAGLAGAVLSKLGVVPQQIAGSDIYPALEKGTIDAVEWVGPYDDQKLGFNKVAKYYYYPAWWEGGPQISTYINAKKFAELPKEYQAIIEAACAETDTEMCARYDAKNPAALKQLLASGTKVLPFPKDVMEASYKAAMEYYAETSAKYPDFKKIYEDYKKFLDDQNFWYRVAENEFAKFMYSRKS</sequence>
<accession>A0A1G8IFQ7</accession>
<evidence type="ECO:0000313" key="5">
    <source>
        <dbReference type="EMBL" id="SDI17859.1"/>
    </source>
</evidence>
<dbReference type="STRING" id="83767.SAMN05660652_02983"/>
<dbReference type="GO" id="GO:0055085">
    <property type="term" value="P:transmembrane transport"/>
    <property type="evidence" value="ECO:0007669"/>
    <property type="project" value="InterPro"/>
</dbReference>
<gene>
    <name evidence="5" type="ORF">SAMN05660652_02983</name>
</gene>
<dbReference type="CDD" id="cd13682">
    <property type="entry name" value="PBP2_TRAP_alpha-ketoacid"/>
    <property type="match status" value="1"/>
</dbReference>
<dbReference type="Proteomes" id="UP000198607">
    <property type="component" value="Unassembled WGS sequence"/>
</dbReference>
<dbReference type="InterPro" id="IPR019546">
    <property type="entry name" value="TAT_signal_bac_arc"/>
</dbReference>
<evidence type="ECO:0000313" key="6">
    <source>
        <dbReference type="Proteomes" id="UP000198607"/>
    </source>
</evidence>
<dbReference type="GO" id="GO:0043177">
    <property type="term" value="F:organic acid binding"/>
    <property type="evidence" value="ECO:0007669"/>
    <property type="project" value="InterPro"/>
</dbReference>
<keyword evidence="6" id="KW-1185">Reference proteome</keyword>
<keyword evidence="1 4" id="KW-0732">Signal</keyword>
<feature type="signal peptide" evidence="4">
    <location>
        <begin position="1"/>
        <end position="25"/>
    </location>
</feature>
<dbReference type="PANTHER" id="PTHR33376:SF5">
    <property type="entry name" value="EXTRACYTOPLASMIC SOLUTE RECEPTOR PROTEIN"/>
    <property type="match status" value="1"/>
</dbReference>
<dbReference type="InterPro" id="IPR038404">
    <property type="entry name" value="TRAP_DctP_sf"/>
</dbReference>
<dbReference type="NCBIfam" id="NF037995">
    <property type="entry name" value="TRAP_S1"/>
    <property type="match status" value="1"/>
</dbReference>
<evidence type="ECO:0000256" key="4">
    <source>
        <dbReference type="SAM" id="SignalP"/>
    </source>
</evidence>
<keyword evidence="3" id="KW-0479">Metal-binding</keyword>
<dbReference type="EMBL" id="FNCY01000014">
    <property type="protein sequence ID" value="SDI17859.1"/>
    <property type="molecule type" value="Genomic_DNA"/>
</dbReference>
<dbReference type="Gene3D" id="3.40.190.170">
    <property type="entry name" value="Bacterial extracellular solute-binding protein, family 7"/>
    <property type="match status" value="1"/>
</dbReference>
<reference evidence="5 6" key="1">
    <citation type="submission" date="2016-10" db="EMBL/GenBank/DDBJ databases">
        <authorList>
            <person name="de Groot N.N."/>
        </authorList>
    </citation>
    <scope>NUCLEOTIDE SEQUENCE [LARGE SCALE GENOMIC DNA]</scope>
    <source>
        <strain evidence="5 6">DSM 5885</strain>
    </source>
</reference>
<dbReference type="GO" id="GO:0015849">
    <property type="term" value="P:organic acid transport"/>
    <property type="evidence" value="ECO:0007669"/>
    <property type="project" value="InterPro"/>
</dbReference>
<dbReference type="Gene3D" id="3.40.190.10">
    <property type="entry name" value="Periplasmic binding protein-like II"/>
    <property type="match status" value="1"/>
</dbReference>
<feature type="binding site" evidence="3">
    <location>
        <position position="214"/>
    </location>
    <ligand>
        <name>Na(+)</name>
        <dbReference type="ChEBI" id="CHEBI:29101"/>
    </ligand>
</feature>